<dbReference type="PANTHER" id="PTHR23117">
    <property type="entry name" value="GUANYLATE KINASE-RELATED"/>
    <property type="match status" value="1"/>
</dbReference>
<dbReference type="SUPFAM" id="SSF52540">
    <property type="entry name" value="P-loop containing nucleoside triphosphate hydrolases"/>
    <property type="match status" value="1"/>
</dbReference>
<evidence type="ECO:0000256" key="4">
    <source>
        <dbReference type="ARBA" id="ARBA00022777"/>
    </source>
</evidence>
<dbReference type="InterPro" id="IPR020590">
    <property type="entry name" value="Guanylate_kinase_CS"/>
</dbReference>
<keyword evidence="4 7" id="KW-0418">Kinase</keyword>
<reference evidence="7 8" key="1">
    <citation type="submission" date="2020-08" db="EMBL/GenBank/DDBJ databases">
        <title>Genome public.</title>
        <authorList>
            <person name="Liu C."/>
            <person name="Sun Q."/>
        </authorList>
    </citation>
    <scope>NUCLEOTIDE SEQUENCE [LARGE SCALE GENOMIC DNA]</scope>
    <source>
        <strain evidence="7 8">BX0805</strain>
    </source>
</reference>
<keyword evidence="3" id="KW-0808">Transferase</keyword>
<dbReference type="Proteomes" id="UP000621540">
    <property type="component" value="Unassembled WGS sequence"/>
</dbReference>
<dbReference type="InterPro" id="IPR008145">
    <property type="entry name" value="GK/Ca_channel_bsu"/>
</dbReference>
<comment type="caution">
    <text evidence="7">The sequence shown here is derived from an EMBL/GenBank/DDBJ whole genome shotgun (WGS) entry which is preliminary data.</text>
</comment>
<dbReference type="RefSeq" id="WP_022515109.1">
    <property type="nucleotide sequence ID" value="NZ_JACOQH010000006.1"/>
</dbReference>
<comment type="similarity">
    <text evidence="2">Belongs to the guanylate kinase family.</text>
</comment>
<organism evidence="7 8">
    <name type="scientific">Roseburia yibonii</name>
    <dbReference type="NCBI Taxonomy" id="2763063"/>
    <lineage>
        <taxon>Bacteria</taxon>
        <taxon>Bacillati</taxon>
        <taxon>Bacillota</taxon>
        <taxon>Clostridia</taxon>
        <taxon>Lachnospirales</taxon>
        <taxon>Lachnospiraceae</taxon>
        <taxon>Roseburia</taxon>
    </lineage>
</organism>
<evidence type="ECO:0000256" key="2">
    <source>
        <dbReference type="ARBA" id="ARBA00005790"/>
    </source>
</evidence>
<dbReference type="SMART" id="SM00072">
    <property type="entry name" value="GuKc"/>
    <property type="match status" value="1"/>
</dbReference>
<dbReference type="EMBL" id="JACOQH010000006">
    <property type="protein sequence ID" value="MBC5754157.1"/>
    <property type="molecule type" value="Genomic_DNA"/>
</dbReference>
<dbReference type="Gene3D" id="3.40.50.300">
    <property type="entry name" value="P-loop containing nucleotide triphosphate hydrolases"/>
    <property type="match status" value="1"/>
</dbReference>
<dbReference type="GO" id="GO:0016301">
    <property type="term" value="F:kinase activity"/>
    <property type="evidence" value="ECO:0007669"/>
    <property type="project" value="UniProtKB-KW"/>
</dbReference>
<keyword evidence="8" id="KW-1185">Reference proteome</keyword>
<comment type="catalytic activity">
    <reaction evidence="5">
        <text>GMP + ATP = GDP + ADP</text>
        <dbReference type="Rhea" id="RHEA:20780"/>
        <dbReference type="ChEBI" id="CHEBI:30616"/>
        <dbReference type="ChEBI" id="CHEBI:58115"/>
        <dbReference type="ChEBI" id="CHEBI:58189"/>
        <dbReference type="ChEBI" id="CHEBI:456216"/>
        <dbReference type="EC" id="2.7.4.8"/>
    </reaction>
</comment>
<proteinExistence type="inferred from homology"/>
<gene>
    <name evidence="7" type="ORF">H8Z76_09075</name>
</gene>
<name>A0ABR7IB66_9FIRM</name>
<dbReference type="PROSITE" id="PS00856">
    <property type="entry name" value="GUANYLATE_KINASE_1"/>
    <property type="match status" value="1"/>
</dbReference>
<dbReference type="InterPro" id="IPR027417">
    <property type="entry name" value="P-loop_NTPase"/>
</dbReference>
<evidence type="ECO:0000313" key="8">
    <source>
        <dbReference type="Proteomes" id="UP000621540"/>
    </source>
</evidence>
<sequence>MGKIYCLLGKSSSGKDTLFKMLLEESGLALKTIVPYTTRPIRVGEQEGVEYHFVTEETQKKLEAEGKIIELRAYDTICGIWKYFTVDDGQIDLATDNYLVIGTLESYVKMRDYFGAEKLVPLYVEVEDGERLLRALTRERAQKEPNYAELCRRFLADSVDFSAERLKAAGICRWFENTEKNTTCKELVSYIKADIEQ</sequence>
<dbReference type="PROSITE" id="PS50052">
    <property type="entry name" value="GUANYLATE_KINASE_2"/>
    <property type="match status" value="1"/>
</dbReference>
<evidence type="ECO:0000256" key="1">
    <source>
        <dbReference type="ARBA" id="ARBA00003531"/>
    </source>
</evidence>
<dbReference type="Pfam" id="PF00625">
    <property type="entry name" value="Guanylate_kin"/>
    <property type="match status" value="1"/>
</dbReference>
<dbReference type="PANTHER" id="PTHR23117:SF13">
    <property type="entry name" value="GUANYLATE KINASE"/>
    <property type="match status" value="1"/>
</dbReference>
<comment type="function">
    <text evidence="1">Essential for recycling GMP and indirectly, cGMP.</text>
</comment>
<accession>A0ABR7IB66</accession>
<feature type="domain" description="Guanylate kinase-like" evidence="6">
    <location>
        <begin position="2"/>
        <end position="192"/>
    </location>
</feature>
<evidence type="ECO:0000256" key="5">
    <source>
        <dbReference type="ARBA" id="ARBA00048594"/>
    </source>
</evidence>
<evidence type="ECO:0000259" key="6">
    <source>
        <dbReference type="PROSITE" id="PS50052"/>
    </source>
</evidence>
<protein>
    <submittedName>
        <fullName evidence="7">Guanylate kinase</fullName>
    </submittedName>
</protein>
<evidence type="ECO:0000256" key="3">
    <source>
        <dbReference type="ARBA" id="ARBA00022679"/>
    </source>
</evidence>
<dbReference type="InterPro" id="IPR008144">
    <property type="entry name" value="Guanylate_kin-like_dom"/>
</dbReference>
<evidence type="ECO:0000313" key="7">
    <source>
        <dbReference type="EMBL" id="MBC5754157.1"/>
    </source>
</evidence>